<keyword evidence="1" id="KW-0479">Metal-binding</keyword>
<dbReference type="InterPro" id="IPR058739">
    <property type="entry name" value="NicX"/>
</dbReference>
<dbReference type="Proteomes" id="UP000660861">
    <property type="component" value="Unassembled WGS sequence"/>
</dbReference>
<reference evidence="2" key="1">
    <citation type="submission" date="2020-08" db="EMBL/GenBank/DDBJ databases">
        <title>Genome public.</title>
        <authorList>
            <person name="Liu C."/>
            <person name="Sun Q."/>
        </authorList>
    </citation>
    <scope>NUCLEOTIDE SEQUENCE</scope>
    <source>
        <strain evidence="2">NSJ-54</strain>
    </source>
</reference>
<dbReference type="EMBL" id="JACRTC010000007">
    <property type="protein sequence ID" value="MBC8571105.1"/>
    <property type="molecule type" value="Genomic_DNA"/>
</dbReference>
<evidence type="ECO:0000313" key="2">
    <source>
        <dbReference type="EMBL" id="MBC8571105.1"/>
    </source>
</evidence>
<dbReference type="GO" id="GO:0006508">
    <property type="term" value="P:proteolysis"/>
    <property type="evidence" value="ECO:0007669"/>
    <property type="project" value="InterPro"/>
</dbReference>
<proteinExistence type="predicted"/>
<dbReference type="Pfam" id="PF26233">
    <property type="entry name" value="NicX"/>
    <property type="match status" value="1"/>
</dbReference>
<dbReference type="SUPFAM" id="SSF144052">
    <property type="entry name" value="Thermophilic metalloprotease-like"/>
    <property type="match status" value="1"/>
</dbReference>
<dbReference type="InterPro" id="IPR052170">
    <property type="entry name" value="M29_Exopeptidase"/>
</dbReference>
<keyword evidence="2" id="KW-0645">Protease</keyword>
<dbReference type="PANTHER" id="PTHR34448:SF1">
    <property type="entry name" value="BLL6088 PROTEIN"/>
    <property type="match status" value="1"/>
</dbReference>
<dbReference type="RefSeq" id="WP_262398195.1">
    <property type="nucleotide sequence ID" value="NZ_JACRTC010000007.1"/>
</dbReference>
<keyword evidence="3" id="KW-1185">Reference proteome</keyword>
<evidence type="ECO:0000256" key="1">
    <source>
        <dbReference type="ARBA" id="ARBA00022723"/>
    </source>
</evidence>
<organism evidence="2 3">
    <name type="scientific">Zongyangia hominis</name>
    <dbReference type="NCBI Taxonomy" id="2763677"/>
    <lineage>
        <taxon>Bacteria</taxon>
        <taxon>Bacillati</taxon>
        <taxon>Bacillota</taxon>
        <taxon>Clostridia</taxon>
        <taxon>Eubacteriales</taxon>
        <taxon>Oscillospiraceae</taxon>
        <taxon>Zongyangia</taxon>
    </lineage>
</organism>
<keyword evidence="2" id="KW-0031">Aminopeptidase</keyword>
<evidence type="ECO:0000313" key="3">
    <source>
        <dbReference type="Proteomes" id="UP000660861"/>
    </source>
</evidence>
<protein>
    <submittedName>
        <fullName evidence="2">Aminopeptidase</fullName>
    </submittedName>
</protein>
<dbReference type="AlphaFoldDB" id="A0A926EDJ3"/>
<comment type="caution">
    <text evidence="2">The sequence shown here is derived from an EMBL/GenBank/DDBJ whole genome shotgun (WGS) entry which is preliminary data.</text>
</comment>
<dbReference type="GO" id="GO:0004177">
    <property type="term" value="F:aminopeptidase activity"/>
    <property type="evidence" value="ECO:0007669"/>
    <property type="project" value="UniProtKB-KW"/>
</dbReference>
<gene>
    <name evidence="2" type="ORF">H8709_09745</name>
</gene>
<dbReference type="PANTHER" id="PTHR34448">
    <property type="entry name" value="AMINOPEPTIDASE"/>
    <property type="match status" value="1"/>
</dbReference>
<dbReference type="GO" id="GO:0046872">
    <property type="term" value="F:metal ion binding"/>
    <property type="evidence" value="ECO:0007669"/>
    <property type="project" value="UniProtKB-KW"/>
</dbReference>
<sequence length="315" mass="33302">MTLAERAKKILVDCMGVREGEQVLIVTDDVKEKIGRSLYEAARSLGAEALLMQMGEREVSGQEPPSAVAQAMKAADVVLAPTAKSLTHTNARIAAVKAGARIATMPDITEAMFEGGAMCADYGEVERLTLKLTEMLTQAKSAKIVKDGRTLTLSLEGRKGIPSTGVYKQPGQAGNLPSGEAYIAPREDGCEGEMCIDGSMVGVGLLDEPLYVKIEDGKLKEITGKHSDKVAFLTEDEHSATVGELGIGTNRGARLCGAILEDEKVYGTVHIAFGTNTSFGGVNKASCHLDGVITAPDLYLDGRLVLSRGAFVEGE</sequence>
<keyword evidence="2" id="KW-0378">Hydrolase</keyword>
<accession>A0A926EDJ3</accession>
<name>A0A926EDJ3_9FIRM</name>